<evidence type="ECO:0000313" key="4">
    <source>
        <dbReference type="Proteomes" id="UP000216024"/>
    </source>
</evidence>
<organism evidence="3 4">
    <name type="scientific">Anaeromicrobium sediminis</name>
    <dbReference type="NCBI Taxonomy" id="1478221"/>
    <lineage>
        <taxon>Bacteria</taxon>
        <taxon>Bacillati</taxon>
        <taxon>Bacillota</taxon>
        <taxon>Clostridia</taxon>
        <taxon>Peptostreptococcales</taxon>
        <taxon>Thermotaleaceae</taxon>
        <taxon>Anaeromicrobium</taxon>
    </lineage>
</organism>
<feature type="domain" description="Serine aminopeptidase S33" evidence="2">
    <location>
        <begin position="88"/>
        <end position="198"/>
    </location>
</feature>
<evidence type="ECO:0000313" key="3">
    <source>
        <dbReference type="EMBL" id="PAB61161.1"/>
    </source>
</evidence>
<dbReference type="PANTHER" id="PTHR43358:SF4">
    <property type="entry name" value="ALPHA_BETA HYDROLASE FOLD-1 DOMAIN-CONTAINING PROTEIN"/>
    <property type="match status" value="1"/>
</dbReference>
<name>A0A267MNH0_9FIRM</name>
<protein>
    <recommendedName>
        <fullName evidence="2">Serine aminopeptidase S33 domain-containing protein</fullName>
    </recommendedName>
</protein>
<dbReference type="Proteomes" id="UP000216024">
    <property type="component" value="Unassembled WGS sequence"/>
</dbReference>
<keyword evidence="1" id="KW-0812">Transmembrane</keyword>
<accession>A0A267MNH0</accession>
<feature type="transmembrane region" description="Helical" evidence="1">
    <location>
        <begin position="12"/>
        <end position="35"/>
    </location>
</feature>
<sequence length="328" mass="37584">MKASIKKQYRTIQTIFMILLIILLISAISMTFVYYKVSNALIHRTSEKRIEISLNPEKFSWEEVVFKSKKDNLTLKGTFFYAKVPSNRTLIVVHGYDENRLAAGRTKRLVKYLTPRGYNVFAFDLRGHGNSDGDLISFGYYEKYDVLGAVDYLKERGEVGEKIGLVGFSMGAVTSIEAVGEDERVDALIADSAFRDLKLFIMDDINTLPHNLNIVSNNVGGLSYWSILRHFPYKNKVIIMIAKIYDLNIDEVSPMRTVKNMHSQPIFLIHGKNDKVIPYTNSEVIFKSLKNNSNAVFWIAEKAGHTDSLKMYSEEYLKRIKTFLDKNM</sequence>
<comment type="caution">
    <text evidence="3">The sequence shown here is derived from an EMBL/GenBank/DDBJ whole genome shotgun (WGS) entry which is preliminary data.</text>
</comment>
<keyword evidence="4" id="KW-1185">Reference proteome</keyword>
<keyword evidence="1" id="KW-1133">Transmembrane helix</keyword>
<dbReference type="OrthoDB" id="9776685at2"/>
<gene>
    <name evidence="3" type="ORF">CCE28_01680</name>
</gene>
<evidence type="ECO:0000259" key="2">
    <source>
        <dbReference type="Pfam" id="PF12146"/>
    </source>
</evidence>
<dbReference type="Pfam" id="PF12146">
    <property type="entry name" value="Hydrolase_4"/>
    <property type="match status" value="1"/>
</dbReference>
<proteinExistence type="predicted"/>
<reference evidence="3 4" key="1">
    <citation type="submission" date="2017-06" db="EMBL/GenBank/DDBJ databases">
        <title>Draft genome sequence of anaerobic fermentative bacterium Anaeromicrobium sediminis DY2726D isolated from West Pacific Ocean sediments.</title>
        <authorList>
            <person name="Zeng X."/>
        </authorList>
    </citation>
    <scope>NUCLEOTIDE SEQUENCE [LARGE SCALE GENOMIC DNA]</scope>
    <source>
        <strain evidence="3 4">DY2726D</strain>
    </source>
</reference>
<dbReference type="InterPro" id="IPR052920">
    <property type="entry name" value="DNA-binding_regulatory"/>
</dbReference>
<keyword evidence="1" id="KW-0472">Membrane</keyword>
<dbReference type="Gene3D" id="3.40.50.1820">
    <property type="entry name" value="alpha/beta hydrolase"/>
    <property type="match status" value="1"/>
</dbReference>
<dbReference type="AlphaFoldDB" id="A0A267MNH0"/>
<dbReference type="PANTHER" id="PTHR43358">
    <property type="entry name" value="ALPHA/BETA-HYDROLASE"/>
    <property type="match status" value="1"/>
</dbReference>
<dbReference type="EMBL" id="NIBG01000001">
    <property type="protein sequence ID" value="PAB61161.1"/>
    <property type="molecule type" value="Genomic_DNA"/>
</dbReference>
<dbReference type="InterPro" id="IPR029058">
    <property type="entry name" value="AB_hydrolase_fold"/>
</dbReference>
<evidence type="ECO:0000256" key="1">
    <source>
        <dbReference type="SAM" id="Phobius"/>
    </source>
</evidence>
<dbReference type="SUPFAM" id="SSF53474">
    <property type="entry name" value="alpha/beta-Hydrolases"/>
    <property type="match status" value="1"/>
</dbReference>
<dbReference type="RefSeq" id="WP_095130308.1">
    <property type="nucleotide sequence ID" value="NZ_NIBG01000001.1"/>
</dbReference>
<dbReference type="InterPro" id="IPR022742">
    <property type="entry name" value="Hydrolase_4"/>
</dbReference>